<proteinExistence type="inferred from homology"/>
<dbReference type="Gene3D" id="3.40.50.150">
    <property type="entry name" value="Vaccinia Virus protein VP39"/>
    <property type="match status" value="1"/>
</dbReference>
<evidence type="ECO:0000256" key="1">
    <source>
        <dbReference type="ARBA" id="ARBA00022603"/>
    </source>
</evidence>
<dbReference type="EMBL" id="CP001734">
    <property type="protein sequence ID" value="ACV69366.1"/>
    <property type="molecule type" value="Genomic_DNA"/>
</dbReference>
<dbReference type="EC" id="2.1.1.297" evidence="5"/>
<dbReference type="SUPFAM" id="SSF53335">
    <property type="entry name" value="S-adenosyl-L-methionine-dependent methyltransferases"/>
    <property type="match status" value="1"/>
</dbReference>
<feature type="binding site" evidence="5">
    <location>
        <position position="200"/>
    </location>
    <ligand>
        <name>S-adenosyl-L-methionine</name>
        <dbReference type="ChEBI" id="CHEBI:59789"/>
    </ligand>
</feature>
<dbReference type="HOGENOM" id="CLU_018398_3_1_7"/>
<protein>
    <recommendedName>
        <fullName evidence="5">Release factor glutamine methyltransferase</fullName>
        <shortName evidence="5">RF MTase</shortName>
        <ecNumber evidence="5">2.1.1.297</ecNumber>
    </recommendedName>
    <alternativeName>
        <fullName evidence="5">N5-glutamine methyltransferase PrmC</fullName>
    </alternativeName>
    <alternativeName>
        <fullName evidence="5">Protein-(glutamine-N5) MTase PrmC</fullName>
    </alternativeName>
    <alternativeName>
        <fullName evidence="5">Protein-glutamine N-methyltransferase PrmC</fullName>
    </alternativeName>
</protein>
<accession>C8X492</accession>
<evidence type="ECO:0000256" key="5">
    <source>
        <dbReference type="HAMAP-Rule" id="MF_02126"/>
    </source>
</evidence>
<dbReference type="InterPro" id="IPR004556">
    <property type="entry name" value="HemK-like"/>
</dbReference>
<dbReference type="InterPro" id="IPR040758">
    <property type="entry name" value="PrmC_N"/>
</dbReference>
<dbReference type="InterPro" id="IPR001091">
    <property type="entry name" value="RM_Methyltransferase"/>
</dbReference>
<dbReference type="Pfam" id="PF05175">
    <property type="entry name" value="MTS"/>
    <property type="match status" value="1"/>
</dbReference>
<dbReference type="InterPro" id="IPR019874">
    <property type="entry name" value="RF_methyltr_PrmC"/>
</dbReference>
<feature type="domain" description="Release factor glutamine methyltransferase N-terminal" evidence="7">
    <location>
        <begin position="19"/>
        <end position="88"/>
    </location>
</feature>
<dbReference type="PROSITE" id="PS00092">
    <property type="entry name" value="N6_MTASE"/>
    <property type="match status" value="1"/>
</dbReference>
<keyword evidence="2 5" id="KW-0808">Transferase</keyword>
<evidence type="ECO:0000259" key="7">
    <source>
        <dbReference type="Pfam" id="PF17827"/>
    </source>
</evidence>
<reference evidence="8 9" key="2">
    <citation type="journal article" date="2010" name="Stand. Genomic Sci.">
        <title>Complete genome sequence of Desulfohalobium retbaense type strain (HR(100)).</title>
        <authorList>
            <person name="Spring S."/>
            <person name="Nolan M."/>
            <person name="Lapidus A."/>
            <person name="Glavina Del Rio T."/>
            <person name="Copeland A."/>
            <person name="Tice H."/>
            <person name="Cheng J.F."/>
            <person name="Lucas S."/>
            <person name="Land M."/>
            <person name="Chen F."/>
            <person name="Bruce D."/>
            <person name="Goodwin L."/>
            <person name="Pitluck S."/>
            <person name="Ivanova N."/>
            <person name="Mavromatis K."/>
            <person name="Mikhailova N."/>
            <person name="Pati A."/>
            <person name="Chen A."/>
            <person name="Palaniappan K."/>
            <person name="Hauser L."/>
            <person name="Chang Y.J."/>
            <person name="Jeffries C.D."/>
            <person name="Munk C."/>
            <person name="Kiss H."/>
            <person name="Chain P."/>
            <person name="Han C."/>
            <person name="Brettin T."/>
            <person name="Detter J.C."/>
            <person name="Schuler E."/>
            <person name="Goker M."/>
            <person name="Rohde M."/>
            <person name="Bristow J."/>
            <person name="Eisen J.A."/>
            <person name="Markowitz V."/>
            <person name="Hugenholtz P."/>
            <person name="Kyrpides N.C."/>
            <person name="Klenk H.P."/>
        </authorList>
    </citation>
    <scope>NUCLEOTIDE SEQUENCE [LARGE SCALE GENOMIC DNA]</scope>
    <source>
        <strain evidence="8 9">DSM 5692</strain>
    </source>
</reference>
<evidence type="ECO:0000259" key="6">
    <source>
        <dbReference type="Pfam" id="PF05175"/>
    </source>
</evidence>
<keyword evidence="9" id="KW-1185">Reference proteome</keyword>
<organism evidence="8 9">
    <name type="scientific">Desulfohalobium retbaense (strain ATCC 49708 / DSM 5692 / JCM 16813 / HR100)</name>
    <dbReference type="NCBI Taxonomy" id="485915"/>
    <lineage>
        <taxon>Bacteria</taxon>
        <taxon>Pseudomonadati</taxon>
        <taxon>Thermodesulfobacteriota</taxon>
        <taxon>Desulfovibrionia</taxon>
        <taxon>Desulfovibrionales</taxon>
        <taxon>Desulfohalobiaceae</taxon>
        <taxon>Desulfohalobium</taxon>
    </lineage>
</organism>
<dbReference type="eggNOG" id="COG2890">
    <property type="taxonomic scope" value="Bacteria"/>
</dbReference>
<evidence type="ECO:0000313" key="8">
    <source>
        <dbReference type="EMBL" id="ACV69366.1"/>
    </source>
</evidence>
<sequence length="300" mass="33573">MNDSIFSEILCQPGPLSAVLRAATGILRQAGIDSARLDAEILVADALSVSRLELYLQHDRWIQAEELRRIAIRLERRSKFEPVAYIVGCKEFYGLDFHVRPGVLIPRPETETIIDAVREWFTPESIFRFADTCTGSGILGVVLATYFPRSQGVLIDISDEALAIARSNVQLHGLKQRLLAVQGDLLHPTARNQLDLVVANPPYLAPREVEETMPDVRLHEPRLALEGGDTGCLFLQRLVEQAQRALKPGGMVCVEMGWQQEQWVQGQFHGPAWERTAVLKDLAGHDRVVVAHRSKCQRTT</sequence>
<feature type="domain" description="Methyltransferase small" evidence="6">
    <location>
        <begin position="128"/>
        <end position="212"/>
    </location>
</feature>
<dbReference type="Gene3D" id="1.10.8.10">
    <property type="entry name" value="DNA helicase RuvA subunit, C-terminal domain"/>
    <property type="match status" value="1"/>
</dbReference>
<dbReference type="CDD" id="cd02440">
    <property type="entry name" value="AdoMet_MTases"/>
    <property type="match status" value="1"/>
</dbReference>
<evidence type="ECO:0000256" key="4">
    <source>
        <dbReference type="ARBA" id="ARBA00048391"/>
    </source>
</evidence>
<dbReference type="InterPro" id="IPR002052">
    <property type="entry name" value="DNA_methylase_N6_adenine_CS"/>
</dbReference>
<dbReference type="RefSeq" id="WP_015752507.1">
    <property type="nucleotide sequence ID" value="NC_013223.1"/>
</dbReference>
<keyword evidence="1 5" id="KW-0489">Methyltransferase</keyword>
<dbReference type="GO" id="GO:0032259">
    <property type="term" value="P:methylation"/>
    <property type="evidence" value="ECO:0007669"/>
    <property type="project" value="UniProtKB-KW"/>
</dbReference>
<keyword evidence="3 5" id="KW-0949">S-adenosyl-L-methionine</keyword>
<comment type="function">
    <text evidence="5">Methylates the class 1 translation termination release factors RF1/PrfA and RF2/PrfB on the glutamine residue of the universally conserved GGQ motif.</text>
</comment>
<dbReference type="InterPro" id="IPR050320">
    <property type="entry name" value="N5-glutamine_MTase"/>
</dbReference>
<dbReference type="PRINTS" id="PR00508">
    <property type="entry name" value="S21N4MTFRASE"/>
</dbReference>
<feature type="binding site" evidence="5">
    <location>
        <begin position="200"/>
        <end position="203"/>
    </location>
    <ligand>
        <name>substrate</name>
    </ligand>
</feature>
<gene>
    <name evidence="5" type="primary">prmC</name>
    <name evidence="8" type="ordered locus">Dret_2082</name>
</gene>
<dbReference type="InterPro" id="IPR007848">
    <property type="entry name" value="Small_mtfrase_dom"/>
</dbReference>
<feature type="binding site" evidence="5">
    <location>
        <position position="156"/>
    </location>
    <ligand>
        <name>S-adenosyl-L-methionine</name>
        <dbReference type="ChEBI" id="CHEBI:59789"/>
    </ligand>
</feature>
<comment type="similarity">
    <text evidence="5">Belongs to the protein N5-glutamine methyltransferase family. PrmC subfamily.</text>
</comment>
<dbReference type="PANTHER" id="PTHR18895:SF74">
    <property type="entry name" value="MTRF1L RELEASE FACTOR GLUTAMINE METHYLTRANSFERASE"/>
    <property type="match status" value="1"/>
</dbReference>
<name>C8X492_DESRD</name>
<dbReference type="NCBIfam" id="TIGR03534">
    <property type="entry name" value="RF_mod_PrmC"/>
    <property type="match status" value="1"/>
</dbReference>
<evidence type="ECO:0000256" key="2">
    <source>
        <dbReference type="ARBA" id="ARBA00022679"/>
    </source>
</evidence>
<dbReference type="InterPro" id="IPR029063">
    <property type="entry name" value="SAM-dependent_MTases_sf"/>
</dbReference>
<dbReference type="NCBIfam" id="TIGR00536">
    <property type="entry name" value="hemK_fam"/>
    <property type="match status" value="1"/>
</dbReference>
<dbReference type="PANTHER" id="PTHR18895">
    <property type="entry name" value="HEMK METHYLTRANSFERASE"/>
    <property type="match status" value="1"/>
</dbReference>
<evidence type="ECO:0000313" key="9">
    <source>
        <dbReference type="Proteomes" id="UP000001052"/>
    </source>
</evidence>
<evidence type="ECO:0000256" key="3">
    <source>
        <dbReference type="ARBA" id="ARBA00022691"/>
    </source>
</evidence>
<comment type="caution">
    <text evidence="5">Lacks conserved residue(s) required for the propagation of feature annotation.</text>
</comment>
<dbReference type="GO" id="GO:0003677">
    <property type="term" value="F:DNA binding"/>
    <property type="evidence" value="ECO:0007669"/>
    <property type="project" value="InterPro"/>
</dbReference>
<dbReference type="AlphaFoldDB" id="C8X492"/>
<dbReference type="KEGG" id="drt:Dret_2082"/>
<reference evidence="9" key="1">
    <citation type="submission" date="2009-09" db="EMBL/GenBank/DDBJ databases">
        <title>The complete chromosome of Desulfohalobium retbaense DSM 5692.</title>
        <authorList>
            <consortium name="US DOE Joint Genome Institute (JGI-PGF)"/>
            <person name="Lucas S."/>
            <person name="Copeland A."/>
            <person name="Lapidus A."/>
            <person name="Glavina del Rio T."/>
            <person name="Dalin E."/>
            <person name="Tice H."/>
            <person name="Bruce D."/>
            <person name="Goodwin L."/>
            <person name="Pitluck S."/>
            <person name="Kyrpides N."/>
            <person name="Mavromatis K."/>
            <person name="Ivanova N."/>
            <person name="Mikhailova N."/>
            <person name="Munk A.C."/>
            <person name="Brettin T."/>
            <person name="Detter J.C."/>
            <person name="Han C."/>
            <person name="Tapia R."/>
            <person name="Larimer F."/>
            <person name="Land M."/>
            <person name="Hauser L."/>
            <person name="Markowitz V."/>
            <person name="Cheng J.-F."/>
            <person name="Hugenholtz P."/>
            <person name="Woyke T."/>
            <person name="Wu D."/>
            <person name="Spring S."/>
            <person name="Klenk H.-P."/>
            <person name="Eisen J.A."/>
        </authorList>
    </citation>
    <scope>NUCLEOTIDE SEQUENCE [LARGE SCALE GENOMIC DNA]</scope>
    <source>
        <strain evidence="9">DSM 5692</strain>
    </source>
</reference>
<dbReference type="STRING" id="485915.Dret_2082"/>
<comment type="catalytic activity">
    <reaction evidence="4 5">
        <text>L-glutaminyl-[peptide chain release factor] + S-adenosyl-L-methionine = N(5)-methyl-L-glutaminyl-[peptide chain release factor] + S-adenosyl-L-homocysteine + H(+)</text>
        <dbReference type="Rhea" id="RHEA:42896"/>
        <dbReference type="Rhea" id="RHEA-COMP:10271"/>
        <dbReference type="Rhea" id="RHEA-COMP:10272"/>
        <dbReference type="ChEBI" id="CHEBI:15378"/>
        <dbReference type="ChEBI" id="CHEBI:30011"/>
        <dbReference type="ChEBI" id="CHEBI:57856"/>
        <dbReference type="ChEBI" id="CHEBI:59789"/>
        <dbReference type="ChEBI" id="CHEBI:61891"/>
        <dbReference type="EC" id="2.1.1.297"/>
    </reaction>
</comment>
<dbReference type="HAMAP" id="MF_02126">
    <property type="entry name" value="RF_methyltr_PrmC"/>
    <property type="match status" value="1"/>
</dbReference>
<dbReference type="Pfam" id="PF17827">
    <property type="entry name" value="PrmC_N"/>
    <property type="match status" value="1"/>
</dbReference>
<dbReference type="GO" id="GO:0102559">
    <property type="term" value="F:peptide chain release factor N(5)-glutamine methyltransferase activity"/>
    <property type="evidence" value="ECO:0007669"/>
    <property type="project" value="UniProtKB-EC"/>
</dbReference>
<dbReference type="Proteomes" id="UP000001052">
    <property type="component" value="Chromosome"/>
</dbReference>